<sequence length="64" mass="7033">MMARNSVGYKFVIVVVLLATVMHILLFGAQNAFANRIISRNSHFRGDDEEMTAKGNPSGREGHG</sequence>
<gene>
    <name evidence="2" type="ORF">LITE_LOCUS48352</name>
</gene>
<evidence type="ECO:0000256" key="1">
    <source>
        <dbReference type="SAM" id="MobiDB-lite"/>
    </source>
</evidence>
<keyword evidence="3" id="KW-1185">Reference proteome</keyword>
<dbReference type="AlphaFoldDB" id="A0AAV0RK16"/>
<proteinExistence type="predicted"/>
<protein>
    <recommendedName>
        <fullName evidence="4">Transmembrane protein</fullName>
    </recommendedName>
</protein>
<accession>A0AAV0RK16</accession>
<evidence type="ECO:0008006" key="4">
    <source>
        <dbReference type="Google" id="ProtNLM"/>
    </source>
</evidence>
<name>A0AAV0RK16_9ROSI</name>
<evidence type="ECO:0000313" key="2">
    <source>
        <dbReference type="EMBL" id="CAI0557406.1"/>
    </source>
</evidence>
<feature type="region of interest" description="Disordered" evidence="1">
    <location>
        <begin position="45"/>
        <end position="64"/>
    </location>
</feature>
<comment type="caution">
    <text evidence="2">The sequence shown here is derived from an EMBL/GenBank/DDBJ whole genome shotgun (WGS) entry which is preliminary data.</text>
</comment>
<organism evidence="2 3">
    <name type="scientific">Linum tenue</name>
    <dbReference type="NCBI Taxonomy" id="586396"/>
    <lineage>
        <taxon>Eukaryota</taxon>
        <taxon>Viridiplantae</taxon>
        <taxon>Streptophyta</taxon>
        <taxon>Embryophyta</taxon>
        <taxon>Tracheophyta</taxon>
        <taxon>Spermatophyta</taxon>
        <taxon>Magnoliopsida</taxon>
        <taxon>eudicotyledons</taxon>
        <taxon>Gunneridae</taxon>
        <taxon>Pentapetalae</taxon>
        <taxon>rosids</taxon>
        <taxon>fabids</taxon>
        <taxon>Malpighiales</taxon>
        <taxon>Linaceae</taxon>
        <taxon>Linum</taxon>
    </lineage>
</organism>
<dbReference type="Proteomes" id="UP001154282">
    <property type="component" value="Unassembled WGS sequence"/>
</dbReference>
<dbReference type="EMBL" id="CAMGYJ010000011">
    <property type="protein sequence ID" value="CAI0557406.1"/>
    <property type="molecule type" value="Genomic_DNA"/>
</dbReference>
<reference evidence="2" key="1">
    <citation type="submission" date="2022-08" db="EMBL/GenBank/DDBJ databases">
        <authorList>
            <person name="Gutierrez-Valencia J."/>
        </authorList>
    </citation>
    <scope>NUCLEOTIDE SEQUENCE</scope>
</reference>
<evidence type="ECO:0000313" key="3">
    <source>
        <dbReference type="Proteomes" id="UP001154282"/>
    </source>
</evidence>